<name>A0ABV6C1E2_9ACTN</name>
<dbReference type="Gene3D" id="1.10.443.10">
    <property type="entry name" value="Intergrase catalytic core"/>
    <property type="match status" value="1"/>
</dbReference>
<feature type="domain" description="Tyr recombinase" evidence="2">
    <location>
        <begin position="52"/>
        <end position="138"/>
    </location>
</feature>
<dbReference type="Proteomes" id="UP001589788">
    <property type="component" value="Unassembled WGS sequence"/>
</dbReference>
<evidence type="ECO:0000313" key="3">
    <source>
        <dbReference type="EMBL" id="MFC0081505.1"/>
    </source>
</evidence>
<evidence type="ECO:0000256" key="1">
    <source>
        <dbReference type="ARBA" id="ARBA00023172"/>
    </source>
</evidence>
<gene>
    <name evidence="3" type="ORF">ACFFRE_04995</name>
</gene>
<evidence type="ECO:0000313" key="4">
    <source>
        <dbReference type="Proteomes" id="UP001589788"/>
    </source>
</evidence>
<evidence type="ECO:0000259" key="2">
    <source>
        <dbReference type="Pfam" id="PF00589"/>
    </source>
</evidence>
<comment type="caution">
    <text evidence="3">The sequence shown here is derived from an EMBL/GenBank/DDBJ whole genome shotgun (WGS) entry which is preliminary data.</text>
</comment>
<dbReference type="Pfam" id="PF00589">
    <property type="entry name" value="Phage_integrase"/>
    <property type="match status" value="1"/>
</dbReference>
<keyword evidence="4" id="KW-1185">Reference proteome</keyword>
<protein>
    <submittedName>
        <fullName evidence="3">Tyrosine-type recombinase/integrase</fullName>
    </submittedName>
</protein>
<dbReference type="RefSeq" id="WP_377788756.1">
    <property type="nucleotide sequence ID" value="NZ_JBHLYQ010000034.1"/>
</dbReference>
<sequence length="161" mass="17607">MPVERIYVDHGLTGTDPGRLGLPRREPRVLTPAGVEALAEAVAEVDGALVAGETKTGRVRTVPLPERLVPLLERQVTGKAATGLVFHGPRGGPRRHSWFCRRFFRPAFERIGRPDLRFHDLRHTCESWLVGQGVHPRAAIEGGQLDAIWPDGSGTRQEAGG</sequence>
<organism evidence="3 4">
    <name type="scientific">Aciditerrimonas ferrireducens</name>
    <dbReference type="NCBI Taxonomy" id="667306"/>
    <lineage>
        <taxon>Bacteria</taxon>
        <taxon>Bacillati</taxon>
        <taxon>Actinomycetota</taxon>
        <taxon>Acidimicrobiia</taxon>
        <taxon>Acidimicrobiales</taxon>
        <taxon>Acidimicrobiaceae</taxon>
        <taxon>Aciditerrimonas</taxon>
    </lineage>
</organism>
<dbReference type="SUPFAM" id="SSF56349">
    <property type="entry name" value="DNA breaking-rejoining enzymes"/>
    <property type="match status" value="1"/>
</dbReference>
<accession>A0ABV6C1E2</accession>
<dbReference type="InterPro" id="IPR011010">
    <property type="entry name" value="DNA_brk_join_enz"/>
</dbReference>
<reference evidence="3 4" key="1">
    <citation type="submission" date="2024-09" db="EMBL/GenBank/DDBJ databases">
        <authorList>
            <person name="Sun Q."/>
            <person name="Mori K."/>
        </authorList>
    </citation>
    <scope>NUCLEOTIDE SEQUENCE [LARGE SCALE GENOMIC DNA]</scope>
    <source>
        <strain evidence="3 4">JCM 15389</strain>
    </source>
</reference>
<keyword evidence="1" id="KW-0233">DNA recombination</keyword>
<proteinExistence type="predicted"/>
<dbReference type="EMBL" id="JBHLYQ010000034">
    <property type="protein sequence ID" value="MFC0081505.1"/>
    <property type="molecule type" value="Genomic_DNA"/>
</dbReference>
<dbReference type="InterPro" id="IPR002104">
    <property type="entry name" value="Integrase_catalytic"/>
</dbReference>
<dbReference type="InterPro" id="IPR013762">
    <property type="entry name" value="Integrase-like_cat_sf"/>
</dbReference>